<dbReference type="PANTHER" id="PTHR32243">
    <property type="entry name" value="MALTOSE TRANSPORT SYSTEM PERMEASE-RELATED"/>
    <property type="match status" value="1"/>
</dbReference>
<keyword evidence="5 7" id="KW-1133">Transmembrane helix</keyword>
<dbReference type="InterPro" id="IPR050901">
    <property type="entry name" value="BP-dep_ABC_trans_perm"/>
</dbReference>
<dbReference type="SUPFAM" id="SSF161098">
    <property type="entry name" value="MetI-like"/>
    <property type="match status" value="1"/>
</dbReference>
<evidence type="ECO:0000256" key="3">
    <source>
        <dbReference type="ARBA" id="ARBA00022475"/>
    </source>
</evidence>
<comment type="subcellular location">
    <subcellularLocation>
        <location evidence="1 7">Cell membrane</location>
        <topology evidence="1 7">Multi-pass membrane protein</topology>
    </subcellularLocation>
</comment>
<feature type="transmembrane region" description="Helical" evidence="7">
    <location>
        <begin position="148"/>
        <end position="168"/>
    </location>
</feature>
<dbReference type="InterPro" id="IPR035906">
    <property type="entry name" value="MetI-like_sf"/>
</dbReference>
<dbReference type="CDD" id="cd06261">
    <property type="entry name" value="TM_PBP2"/>
    <property type="match status" value="1"/>
</dbReference>
<organism evidence="9 10">
    <name type="scientific">Terrilactibacillus laevilacticus</name>
    <dbReference type="NCBI Taxonomy" id="1380157"/>
    <lineage>
        <taxon>Bacteria</taxon>
        <taxon>Bacillati</taxon>
        <taxon>Bacillota</taxon>
        <taxon>Bacilli</taxon>
        <taxon>Bacillales</taxon>
        <taxon>Bacillaceae</taxon>
        <taxon>Terrilactibacillus</taxon>
    </lineage>
</organism>
<name>A0ABW5PRV1_9BACI</name>
<keyword evidence="6 7" id="KW-0472">Membrane</keyword>
<keyword evidence="2 7" id="KW-0813">Transport</keyword>
<evidence type="ECO:0000313" key="9">
    <source>
        <dbReference type="EMBL" id="MFD2617533.1"/>
    </source>
</evidence>
<dbReference type="Proteomes" id="UP001597458">
    <property type="component" value="Unassembled WGS sequence"/>
</dbReference>
<evidence type="ECO:0000256" key="7">
    <source>
        <dbReference type="RuleBase" id="RU363032"/>
    </source>
</evidence>
<feature type="domain" description="ABC transmembrane type-1" evidence="8">
    <location>
        <begin position="77"/>
        <end position="268"/>
    </location>
</feature>
<evidence type="ECO:0000256" key="2">
    <source>
        <dbReference type="ARBA" id="ARBA00022448"/>
    </source>
</evidence>
<dbReference type="Gene3D" id="1.10.3720.10">
    <property type="entry name" value="MetI-like"/>
    <property type="match status" value="1"/>
</dbReference>
<feature type="transmembrane region" description="Helical" evidence="7">
    <location>
        <begin position="247"/>
        <end position="268"/>
    </location>
</feature>
<evidence type="ECO:0000256" key="5">
    <source>
        <dbReference type="ARBA" id="ARBA00022989"/>
    </source>
</evidence>
<comment type="caution">
    <text evidence="9">The sequence shown here is derived from an EMBL/GenBank/DDBJ whole genome shotgun (WGS) entry which is preliminary data.</text>
</comment>
<dbReference type="InterPro" id="IPR000515">
    <property type="entry name" value="MetI-like"/>
</dbReference>
<gene>
    <name evidence="9" type="ORF">ACFSTF_09480</name>
</gene>
<comment type="similarity">
    <text evidence="7">Belongs to the binding-protein-dependent transport system permease family.</text>
</comment>
<dbReference type="Pfam" id="PF00528">
    <property type="entry name" value="BPD_transp_1"/>
    <property type="match status" value="1"/>
</dbReference>
<dbReference type="RefSeq" id="WP_141191169.1">
    <property type="nucleotide sequence ID" value="NZ_JBHUMR010000012.1"/>
</dbReference>
<protein>
    <submittedName>
        <fullName evidence="9">Carbohydrate ABC transporter permease</fullName>
    </submittedName>
</protein>
<keyword evidence="4 7" id="KW-0812">Transmembrane</keyword>
<evidence type="ECO:0000313" key="10">
    <source>
        <dbReference type="Proteomes" id="UP001597458"/>
    </source>
</evidence>
<dbReference type="PANTHER" id="PTHR32243:SF18">
    <property type="entry name" value="INNER MEMBRANE ABC TRANSPORTER PERMEASE PROTEIN YCJP"/>
    <property type="match status" value="1"/>
</dbReference>
<feature type="transmembrane region" description="Helical" evidence="7">
    <location>
        <begin position="9"/>
        <end position="34"/>
    </location>
</feature>
<feature type="transmembrane region" description="Helical" evidence="7">
    <location>
        <begin position="123"/>
        <end position="142"/>
    </location>
</feature>
<sequence>MERTKNQQFFIYLGVIAVMIFTLAPIILLIIATLSSGQDLNSKTLHFLPSHWTLKNFTDIFTAGSNDASVPPFMQALKNSIIVSLSTTVLTLIIAILASYAISRFRFKGQNGLLMSTLGFRMVPEIALLIPLFVIFARFGAINNLSSLILIYTAFNLPFAIWMLQGFFRSIPKSMEESAYLDGVSSLGVLIRFILPISLSGIIATGIFVLLASWDEFMFASIFTSTYDSKTITVAISEFSKRGMVNFGMQITGGLIASLPPIVLALLFQKFIVSGLSEGSEKG</sequence>
<dbReference type="EMBL" id="JBHUMR010000012">
    <property type="protein sequence ID" value="MFD2617533.1"/>
    <property type="molecule type" value="Genomic_DNA"/>
</dbReference>
<feature type="transmembrane region" description="Helical" evidence="7">
    <location>
        <begin position="81"/>
        <end position="102"/>
    </location>
</feature>
<evidence type="ECO:0000256" key="4">
    <source>
        <dbReference type="ARBA" id="ARBA00022692"/>
    </source>
</evidence>
<dbReference type="PROSITE" id="PS50928">
    <property type="entry name" value="ABC_TM1"/>
    <property type="match status" value="1"/>
</dbReference>
<evidence type="ECO:0000256" key="1">
    <source>
        <dbReference type="ARBA" id="ARBA00004651"/>
    </source>
</evidence>
<evidence type="ECO:0000256" key="6">
    <source>
        <dbReference type="ARBA" id="ARBA00023136"/>
    </source>
</evidence>
<keyword evidence="10" id="KW-1185">Reference proteome</keyword>
<evidence type="ECO:0000259" key="8">
    <source>
        <dbReference type="PROSITE" id="PS50928"/>
    </source>
</evidence>
<reference evidence="10" key="1">
    <citation type="journal article" date="2019" name="Int. J. Syst. Evol. Microbiol.">
        <title>The Global Catalogue of Microorganisms (GCM) 10K type strain sequencing project: providing services to taxonomists for standard genome sequencing and annotation.</title>
        <authorList>
            <consortium name="The Broad Institute Genomics Platform"/>
            <consortium name="The Broad Institute Genome Sequencing Center for Infectious Disease"/>
            <person name="Wu L."/>
            <person name="Ma J."/>
        </authorList>
    </citation>
    <scope>NUCLEOTIDE SEQUENCE [LARGE SCALE GENOMIC DNA]</scope>
    <source>
        <strain evidence="10">TISTR 2241</strain>
    </source>
</reference>
<proteinExistence type="inferred from homology"/>
<keyword evidence="3" id="KW-1003">Cell membrane</keyword>
<feature type="transmembrane region" description="Helical" evidence="7">
    <location>
        <begin position="189"/>
        <end position="214"/>
    </location>
</feature>
<accession>A0ABW5PRV1</accession>